<dbReference type="STRING" id="37916.MCHLDSM_05599"/>
<evidence type="ECO:0000313" key="2">
    <source>
        <dbReference type="Proteomes" id="UP000036513"/>
    </source>
</evidence>
<accession>A0A0J6VMF3</accession>
<protein>
    <recommendedName>
        <fullName evidence="3">Isoniazid-induced protein IniC</fullName>
    </recommendedName>
</protein>
<dbReference type="PATRIC" id="fig|37916.4.peg.5611"/>
<sequence length="326" mass="33466">MTGVADVLAGCGALTADPRVTAVERRLRVPVSVAVRGRRGVGRDAVAAALAAAGVAVVAAGVAAEVDVVVLAERLTDEERTVLERRSVPTLVVLNKADLGGPGAGGPLAAADVTAARMSVALGLPVVPMIALLGVTEVRDDDLTALRALVDAPADMTSVDAFVAGEHPVPAGTRRQLLDRFDRFGLAHAVLAAADGLTPAAVTARLRALSRTDAVLAALAAVAAPLRYTRIRAAVHALRVVAAETSDERLAAFVDGDDVVLAVMTAAVDVVEAGGAEVDRGDDAGAHTRRALRWHAYARAPLDALHRRCAADIARGSLRLLEGCDD</sequence>
<name>A0A0J6VMF3_9MYCO</name>
<reference evidence="1 2" key="1">
    <citation type="journal article" date="2015" name="Genome Biol. Evol.">
        <title>Characterization of Three Mycobacterium spp. with Potential Use in Bioremediation by Genome Sequencing and Comparative Genomics.</title>
        <authorList>
            <person name="Das S."/>
            <person name="Pettersson B.M."/>
            <person name="Behra P.R."/>
            <person name="Ramesh M."/>
            <person name="Dasgupta S."/>
            <person name="Bhattacharya A."/>
            <person name="Kirsebom L.A."/>
        </authorList>
    </citation>
    <scope>NUCLEOTIDE SEQUENCE [LARGE SCALE GENOMIC DNA]</scope>
    <source>
        <strain evidence="1 2">DSM 43826</strain>
    </source>
</reference>
<evidence type="ECO:0000313" key="1">
    <source>
        <dbReference type="EMBL" id="KMO70707.1"/>
    </source>
</evidence>
<keyword evidence="2" id="KW-1185">Reference proteome</keyword>
<organism evidence="1 2">
    <name type="scientific">Mycolicibacterium chlorophenolicum</name>
    <dbReference type="NCBI Taxonomy" id="37916"/>
    <lineage>
        <taxon>Bacteria</taxon>
        <taxon>Bacillati</taxon>
        <taxon>Actinomycetota</taxon>
        <taxon>Actinomycetes</taxon>
        <taxon>Mycobacteriales</taxon>
        <taxon>Mycobacteriaceae</taxon>
        <taxon>Mycolicibacterium</taxon>
    </lineage>
</organism>
<gene>
    <name evidence="1" type="ORF">MCHLDSM_05599</name>
</gene>
<comment type="caution">
    <text evidence="1">The sequence shown here is derived from an EMBL/GenBank/DDBJ whole genome shotgun (WGS) entry which is preliminary data.</text>
</comment>
<proteinExistence type="predicted"/>
<dbReference type="EMBL" id="JYNL01000064">
    <property type="protein sequence ID" value="KMO70707.1"/>
    <property type="molecule type" value="Genomic_DNA"/>
</dbReference>
<dbReference type="Proteomes" id="UP000036513">
    <property type="component" value="Unassembled WGS sequence"/>
</dbReference>
<dbReference type="AlphaFoldDB" id="A0A0J6VMF3"/>
<evidence type="ECO:0008006" key="3">
    <source>
        <dbReference type="Google" id="ProtNLM"/>
    </source>
</evidence>